<dbReference type="PROSITE" id="PS50011">
    <property type="entry name" value="PROTEIN_KINASE_DOM"/>
    <property type="match status" value="1"/>
</dbReference>
<dbReference type="SUPFAM" id="SSF56112">
    <property type="entry name" value="Protein kinase-like (PK-like)"/>
    <property type="match status" value="1"/>
</dbReference>
<dbReference type="HOGENOM" id="CLU_000288_21_4_1"/>
<evidence type="ECO:0000256" key="2">
    <source>
        <dbReference type="ARBA" id="ARBA00022840"/>
    </source>
</evidence>
<keyword evidence="2" id="KW-0067">ATP-binding</keyword>
<evidence type="ECO:0000259" key="5">
    <source>
        <dbReference type="PROSITE" id="PS50011"/>
    </source>
</evidence>
<dbReference type="OMA" id="RNGIMIN"/>
<dbReference type="Gene3D" id="1.10.510.10">
    <property type="entry name" value="Transferase(Phosphotransferase) domain 1"/>
    <property type="match status" value="2"/>
</dbReference>
<proteinExistence type="predicted"/>
<accession>A0A0D3DQR6</accession>
<dbReference type="PANTHER" id="PTHR27005">
    <property type="entry name" value="WALL-ASSOCIATED RECEPTOR KINASE-LIKE 21"/>
    <property type="match status" value="1"/>
</dbReference>
<dbReference type="GO" id="GO:0007166">
    <property type="term" value="P:cell surface receptor signaling pathway"/>
    <property type="evidence" value="ECO:0007669"/>
    <property type="project" value="InterPro"/>
</dbReference>
<organism evidence="6 7">
    <name type="scientific">Brassica oleracea var. oleracea</name>
    <dbReference type="NCBI Taxonomy" id="109376"/>
    <lineage>
        <taxon>Eukaryota</taxon>
        <taxon>Viridiplantae</taxon>
        <taxon>Streptophyta</taxon>
        <taxon>Embryophyta</taxon>
        <taxon>Tracheophyta</taxon>
        <taxon>Spermatophyta</taxon>
        <taxon>Magnoliopsida</taxon>
        <taxon>eudicotyledons</taxon>
        <taxon>Gunneridae</taxon>
        <taxon>Pentapetalae</taxon>
        <taxon>rosids</taxon>
        <taxon>malvids</taxon>
        <taxon>Brassicales</taxon>
        <taxon>Brassicaceae</taxon>
        <taxon>Brassiceae</taxon>
        <taxon>Brassica</taxon>
    </lineage>
</organism>
<dbReference type="InterPro" id="IPR000719">
    <property type="entry name" value="Prot_kinase_dom"/>
</dbReference>
<dbReference type="GO" id="GO:0005886">
    <property type="term" value="C:plasma membrane"/>
    <property type="evidence" value="ECO:0007669"/>
    <property type="project" value="TreeGrafter"/>
</dbReference>
<dbReference type="STRING" id="109376.A0A0D3DQR6"/>
<keyword evidence="7" id="KW-1185">Reference proteome</keyword>
<dbReference type="SMART" id="SM00220">
    <property type="entry name" value="S_TKc"/>
    <property type="match status" value="1"/>
</dbReference>
<dbReference type="EnsemblPlants" id="Bo8g070790.1">
    <property type="protein sequence ID" value="Bo8g070790.1"/>
    <property type="gene ID" value="Bo8g070790"/>
</dbReference>
<protein>
    <recommendedName>
        <fullName evidence="5">Protein kinase domain-containing protein</fullName>
    </recommendedName>
</protein>
<evidence type="ECO:0000256" key="4">
    <source>
        <dbReference type="ARBA" id="ARBA00047951"/>
    </source>
</evidence>
<evidence type="ECO:0000313" key="6">
    <source>
        <dbReference type="EnsemblPlants" id="Bo8g070790.1"/>
    </source>
</evidence>
<dbReference type="FunFam" id="1.10.510.10:FF:000084">
    <property type="entry name" value="Wall-associated receptor kinase 2"/>
    <property type="match status" value="1"/>
</dbReference>
<dbReference type="InterPro" id="IPR011009">
    <property type="entry name" value="Kinase-like_dom_sf"/>
</dbReference>
<comment type="catalytic activity">
    <reaction evidence="4">
        <text>L-threonyl-[protein] + ATP = O-phospho-L-threonyl-[protein] + ADP + H(+)</text>
        <dbReference type="Rhea" id="RHEA:46608"/>
        <dbReference type="Rhea" id="RHEA-COMP:11060"/>
        <dbReference type="Rhea" id="RHEA-COMP:11605"/>
        <dbReference type="ChEBI" id="CHEBI:15378"/>
        <dbReference type="ChEBI" id="CHEBI:30013"/>
        <dbReference type="ChEBI" id="CHEBI:30616"/>
        <dbReference type="ChEBI" id="CHEBI:61977"/>
        <dbReference type="ChEBI" id="CHEBI:456216"/>
    </reaction>
</comment>
<reference evidence="6" key="2">
    <citation type="submission" date="2015-03" db="UniProtKB">
        <authorList>
            <consortium name="EnsemblPlants"/>
        </authorList>
    </citation>
    <scope>IDENTIFICATION</scope>
</reference>
<dbReference type="Gramene" id="Bo8g070790.1">
    <property type="protein sequence ID" value="Bo8g070790.1"/>
    <property type="gene ID" value="Bo8g070790"/>
</dbReference>
<dbReference type="GO" id="GO:0004674">
    <property type="term" value="F:protein serine/threonine kinase activity"/>
    <property type="evidence" value="ECO:0007669"/>
    <property type="project" value="TreeGrafter"/>
</dbReference>
<evidence type="ECO:0000313" key="7">
    <source>
        <dbReference type="Proteomes" id="UP000032141"/>
    </source>
</evidence>
<dbReference type="InterPro" id="IPR045274">
    <property type="entry name" value="WAK-like"/>
</dbReference>
<dbReference type="Gene3D" id="3.30.200.20">
    <property type="entry name" value="Phosphorylase Kinase, domain 1"/>
    <property type="match status" value="1"/>
</dbReference>
<sequence length="473" mass="52780">MELLSGQKALCFERPQYSKHLVSYLASAIKENRLHEIIDGKMLTEDNKMEIKEVARIAVECTRLMGEERPKMKEVAAELEGLRVTKDKHKWSDQYPEETEQLVGVQIISAQGGCTTDYDSITNVATLHIEAGTTIGFLSILLVISCVQQRRKQKKNTELRQQFFTQNGGGMLIHRLSGAGLSNVDFKIFTEEAMKEASNGYDESNILGQGGQGTKSRLVDRSQMAQFINEVLVLSQINHSNAVKLLGCCLETEVPLLVYESVTNGTLSDQLHGSMSDSSLTLEQRLRIAVEIAGSLAYLHSSASIPIIHRDVKTTNILLDENLTAKVADFGASRLIPMDKDQLINMVKGTVGYLDPEYYNTGLLNEKSDVYSFGVVLMELLSGQKALCFERSQQSKHLGSYFASAMKENRLHEVIDEKVINENNWREIEEAARVAMECTRVTGEERPLMKEVAAKLEGLRVARIMLKSKLDLG</sequence>
<dbReference type="InterPro" id="IPR008271">
    <property type="entry name" value="Ser/Thr_kinase_AS"/>
</dbReference>
<feature type="domain" description="Protein kinase" evidence="5">
    <location>
        <begin position="171"/>
        <end position="459"/>
    </location>
</feature>
<dbReference type="GO" id="GO:0005524">
    <property type="term" value="F:ATP binding"/>
    <property type="evidence" value="ECO:0007669"/>
    <property type="project" value="UniProtKB-KW"/>
</dbReference>
<name>A0A0D3DQR6_BRAOL</name>
<dbReference type="PANTHER" id="PTHR27005:SF344">
    <property type="entry name" value="PROTEIN KINASE DOMAIN-CONTAINING PROTEIN"/>
    <property type="match status" value="1"/>
</dbReference>
<comment type="catalytic activity">
    <reaction evidence="3">
        <text>L-seryl-[protein] + ATP = O-phospho-L-seryl-[protein] + ADP + H(+)</text>
        <dbReference type="Rhea" id="RHEA:17989"/>
        <dbReference type="Rhea" id="RHEA-COMP:9863"/>
        <dbReference type="Rhea" id="RHEA-COMP:11604"/>
        <dbReference type="ChEBI" id="CHEBI:15378"/>
        <dbReference type="ChEBI" id="CHEBI:29999"/>
        <dbReference type="ChEBI" id="CHEBI:30616"/>
        <dbReference type="ChEBI" id="CHEBI:83421"/>
        <dbReference type="ChEBI" id="CHEBI:456216"/>
    </reaction>
</comment>
<dbReference type="FunFam" id="3.30.200.20:FF:001380">
    <property type="entry name" value="Protein kinase superfamily protein"/>
    <property type="match status" value="1"/>
</dbReference>
<dbReference type="InterPro" id="IPR001245">
    <property type="entry name" value="Ser-Thr/Tyr_kinase_cat_dom"/>
</dbReference>
<dbReference type="Pfam" id="PF07714">
    <property type="entry name" value="PK_Tyr_Ser-Thr"/>
    <property type="match status" value="1"/>
</dbReference>
<dbReference type="AlphaFoldDB" id="A0A0D3DQR6"/>
<reference evidence="6 7" key="1">
    <citation type="journal article" date="2014" name="Genome Biol.">
        <title>Transcriptome and methylome profiling reveals relics of genome dominance in the mesopolyploid Brassica oleracea.</title>
        <authorList>
            <person name="Parkin I.A."/>
            <person name="Koh C."/>
            <person name="Tang H."/>
            <person name="Robinson S.J."/>
            <person name="Kagale S."/>
            <person name="Clarke W.E."/>
            <person name="Town C.D."/>
            <person name="Nixon J."/>
            <person name="Krishnakumar V."/>
            <person name="Bidwell S.L."/>
            <person name="Denoeud F."/>
            <person name="Belcram H."/>
            <person name="Links M.G."/>
            <person name="Just J."/>
            <person name="Clarke C."/>
            <person name="Bender T."/>
            <person name="Huebert T."/>
            <person name="Mason A.S."/>
            <person name="Pires J.C."/>
            <person name="Barker G."/>
            <person name="Moore J."/>
            <person name="Walley P.G."/>
            <person name="Manoli S."/>
            <person name="Batley J."/>
            <person name="Edwards D."/>
            <person name="Nelson M.N."/>
            <person name="Wang X."/>
            <person name="Paterson A.H."/>
            <person name="King G."/>
            <person name="Bancroft I."/>
            <person name="Chalhoub B."/>
            <person name="Sharpe A.G."/>
        </authorList>
    </citation>
    <scope>NUCLEOTIDE SEQUENCE</scope>
    <source>
        <strain evidence="6 7">cv. TO1000</strain>
    </source>
</reference>
<evidence type="ECO:0000256" key="3">
    <source>
        <dbReference type="ARBA" id="ARBA00047558"/>
    </source>
</evidence>
<dbReference type="eggNOG" id="ENOG502QQPF">
    <property type="taxonomic scope" value="Eukaryota"/>
</dbReference>
<evidence type="ECO:0000256" key="1">
    <source>
        <dbReference type="ARBA" id="ARBA00022741"/>
    </source>
</evidence>
<keyword evidence="1" id="KW-0547">Nucleotide-binding</keyword>
<dbReference type="PROSITE" id="PS00108">
    <property type="entry name" value="PROTEIN_KINASE_ST"/>
    <property type="match status" value="1"/>
</dbReference>
<dbReference type="Proteomes" id="UP000032141">
    <property type="component" value="Chromosome C8"/>
</dbReference>